<proteinExistence type="inferred from homology"/>
<dbReference type="PANTHER" id="PTHR32089">
    <property type="entry name" value="METHYL-ACCEPTING CHEMOTAXIS PROTEIN MCPB"/>
    <property type="match status" value="1"/>
</dbReference>
<evidence type="ECO:0000256" key="3">
    <source>
        <dbReference type="PROSITE-ProRule" id="PRU00284"/>
    </source>
</evidence>
<dbReference type="GO" id="GO:0007165">
    <property type="term" value="P:signal transduction"/>
    <property type="evidence" value="ECO:0007669"/>
    <property type="project" value="UniProtKB-KW"/>
</dbReference>
<evidence type="ECO:0000256" key="1">
    <source>
        <dbReference type="ARBA" id="ARBA00023224"/>
    </source>
</evidence>
<dbReference type="Gene3D" id="1.10.287.950">
    <property type="entry name" value="Methyl-accepting chemotaxis protein"/>
    <property type="match status" value="1"/>
</dbReference>
<dbReference type="SMART" id="SM00283">
    <property type="entry name" value="MA"/>
    <property type="match status" value="1"/>
</dbReference>
<dbReference type="GO" id="GO:0004888">
    <property type="term" value="F:transmembrane signaling receptor activity"/>
    <property type="evidence" value="ECO:0007669"/>
    <property type="project" value="InterPro"/>
</dbReference>
<dbReference type="GO" id="GO:0006935">
    <property type="term" value="P:chemotaxis"/>
    <property type="evidence" value="ECO:0007669"/>
    <property type="project" value="InterPro"/>
</dbReference>
<gene>
    <name evidence="5" type="ordered locus">CTC_01487</name>
</gene>
<dbReference type="AlphaFoldDB" id="Q894P8"/>
<comment type="similarity">
    <text evidence="2">Belongs to the methyl-accepting chemotaxis (MCP) protein family.</text>
</comment>
<dbReference type="EMBL" id="AE015927">
    <property type="protein sequence ID" value="AAO36044.1"/>
    <property type="molecule type" value="Genomic_DNA"/>
</dbReference>
<sequence length="289" mass="32031">MFYKKERIAMNDNFKTNEEILEALKSVLPYLNSITPDDMVIGLTDLEKYIGYHNANEFELDLSEGKPIKGIKTIEDCINNKKDTRDTIPAEIYGRALKTFFTPIYGVNNEVIGTLSSGIDFENNKKLVEDVSSLVEIIKQVTESINEVAKSAGILADSGQKSVEKVKELNDKQKDTAQILQLIQNISKQTNLLGLNAAIEASRAGENGRGFAVVATEVRKLSEQSQRAVKNIEAILEDMNNSVSDIHNTIGNVGAISEEQAAATEEILSSTEEINDTINNLKLFVQRYK</sequence>
<evidence type="ECO:0000313" key="5">
    <source>
        <dbReference type="EMBL" id="AAO36044.1"/>
    </source>
</evidence>
<keyword evidence="6" id="KW-1185">Reference proteome</keyword>
<dbReference type="GO" id="GO:0016020">
    <property type="term" value="C:membrane"/>
    <property type="evidence" value="ECO:0007669"/>
    <property type="project" value="InterPro"/>
</dbReference>
<keyword evidence="1 3" id="KW-0807">Transducer</keyword>
<dbReference type="STRING" id="212717.CTC_01487"/>
<evidence type="ECO:0000313" key="6">
    <source>
        <dbReference type="Proteomes" id="UP000001412"/>
    </source>
</evidence>
<dbReference type="Proteomes" id="UP000001412">
    <property type="component" value="Chromosome"/>
</dbReference>
<dbReference type="Pfam" id="PF00015">
    <property type="entry name" value="MCPsignal"/>
    <property type="match status" value="1"/>
</dbReference>
<organism evidence="5 6">
    <name type="scientific">Clostridium tetani (strain Massachusetts / E88)</name>
    <dbReference type="NCBI Taxonomy" id="212717"/>
    <lineage>
        <taxon>Bacteria</taxon>
        <taxon>Bacillati</taxon>
        <taxon>Bacillota</taxon>
        <taxon>Clostridia</taxon>
        <taxon>Eubacteriales</taxon>
        <taxon>Clostridiaceae</taxon>
        <taxon>Clostridium</taxon>
    </lineage>
</organism>
<dbReference type="KEGG" id="ctc:CTC_01487"/>
<dbReference type="PROSITE" id="PS50111">
    <property type="entry name" value="CHEMOTAXIS_TRANSDUC_2"/>
    <property type="match status" value="1"/>
</dbReference>
<dbReference type="InterPro" id="IPR004090">
    <property type="entry name" value="Chemotax_Me-accpt_rcpt"/>
</dbReference>
<dbReference type="HOGENOM" id="CLU_043276_0_0_9"/>
<name>Q894P8_CLOTE</name>
<dbReference type="InterPro" id="IPR004089">
    <property type="entry name" value="MCPsignal_dom"/>
</dbReference>
<dbReference type="SUPFAM" id="SSF58104">
    <property type="entry name" value="Methyl-accepting chemotaxis protein (MCP) signaling domain"/>
    <property type="match status" value="1"/>
</dbReference>
<evidence type="ECO:0000256" key="2">
    <source>
        <dbReference type="ARBA" id="ARBA00029447"/>
    </source>
</evidence>
<protein>
    <submittedName>
        <fullName evidence="5">Methyl-accepting chemotaxis-like protein</fullName>
    </submittedName>
</protein>
<dbReference type="PRINTS" id="PR00260">
    <property type="entry name" value="CHEMTRNSDUCR"/>
</dbReference>
<reference evidence="5 6" key="1">
    <citation type="journal article" date="2003" name="Proc. Natl. Acad. Sci. U.S.A.">
        <title>The genome sequence of Clostridium tetani, the causative agent of tetanus disease.</title>
        <authorList>
            <person name="Brueggemann H."/>
            <person name="Baumer S."/>
            <person name="Fricke W.F."/>
            <person name="Wiezer A."/>
            <person name="Liesegang H."/>
            <person name="Decker I."/>
            <person name="Herzberg C."/>
            <person name="Martinez-Arias R."/>
            <person name="Merkl R."/>
            <person name="Henne A."/>
            <person name="Gottschalk G."/>
        </authorList>
    </citation>
    <scope>NUCLEOTIDE SEQUENCE [LARGE SCALE GENOMIC DNA]</scope>
    <source>
        <strain evidence="6">Massachusetts / E88</strain>
    </source>
</reference>
<accession>Q894P8</accession>
<feature type="domain" description="Methyl-accepting transducer" evidence="4">
    <location>
        <begin position="128"/>
        <end position="289"/>
    </location>
</feature>
<dbReference type="PANTHER" id="PTHR32089:SF112">
    <property type="entry name" value="LYSOZYME-LIKE PROTEIN-RELATED"/>
    <property type="match status" value="1"/>
</dbReference>
<evidence type="ECO:0000259" key="4">
    <source>
        <dbReference type="PROSITE" id="PS50111"/>
    </source>
</evidence>